<dbReference type="Pfam" id="PF14842">
    <property type="entry name" value="FliG_N"/>
    <property type="match status" value="1"/>
</dbReference>
<keyword evidence="9" id="KW-0975">Bacterial flagellum</keyword>
<name>A0A4R1RL08_HYDET</name>
<dbReference type="GO" id="GO:0005886">
    <property type="term" value="C:plasma membrane"/>
    <property type="evidence" value="ECO:0007669"/>
    <property type="project" value="UniProtKB-SubCell"/>
</dbReference>
<protein>
    <recommendedName>
        <fullName evidence="4">Flagellar motor switch protein FliG</fullName>
    </recommendedName>
</protein>
<dbReference type="PANTHER" id="PTHR30534">
    <property type="entry name" value="FLAGELLAR MOTOR SWITCH PROTEIN FLIG"/>
    <property type="match status" value="1"/>
</dbReference>
<feature type="domain" description="Flagellar motor switch protein FliG middle" evidence="11">
    <location>
        <begin position="116"/>
        <end position="189"/>
    </location>
</feature>
<proteinExistence type="inferred from homology"/>
<sequence>MKLQELSGKQKAAILLLSLGTDVSARVMKHLREDEIEELSLEIANLRRVPNDLKDKVLEEFHQIYLAQEYILSGGVENARELLEKAVGPQKADEIMYKLTASLAIRPFDFARKTEPGQLLNFIQNEHPQTIALVMAYLSPEQAGIILSALPPQQQVEVAKRIATMDRTSPEVIREIEVVLEKKLSSFVMQDFSIAGGLESVVTILNRVDRGTEKTILETLAEENPDLADEIKRRMFVFEDIVMLDNRSVQRFLREVDTKDLSLALKTASDEVKDLVFRNMSKRAVEILKEDMNMLGPVRLRDVEDAQQRIVNVVRQLEDSGELVISRGKEDEMIV</sequence>
<keyword evidence="13" id="KW-0282">Flagellum</keyword>
<dbReference type="PIRSF" id="PIRSF003161">
    <property type="entry name" value="FliG"/>
    <property type="match status" value="1"/>
</dbReference>
<comment type="subcellular location">
    <subcellularLocation>
        <location evidence="1">Bacterial flagellum basal body</location>
    </subcellularLocation>
    <subcellularLocation>
        <location evidence="2">Cell membrane</location>
        <topology evidence="2">Peripheral membrane protein</topology>
        <orientation evidence="2">Cytoplasmic side</orientation>
    </subcellularLocation>
</comment>
<keyword evidence="13" id="KW-0966">Cell projection</keyword>
<dbReference type="PRINTS" id="PR00954">
    <property type="entry name" value="FLGMOTORFLIG"/>
</dbReference>
<keyword evidence="6" id="KW-0145">Chemotaxis</keyword>
<reference evidence="13 14" key="1">
    <citation type="submission" date="2019-03" db="EMBL/GenBank/DDBJ databases">
        <title>Genomic Encyclopedia of Type Strains, Phase IV (KMG-IV): sequencing the most valuable type-strain genomes for metagenomic binning, comparative biology and taxonomic classification.</title>
        <authorList>
            <person name="Goeker M."/>
        </authorList>
    </citation>
    <scope>NUCLEOTIDE SEQUENCE [LARGE SCALE GENOMIC DNA]</scope>
    <source>
        <strain evidence="13 14">LX-B</strain>
    </source>
</reference>
<evidence type="ECO:0000259" key="12">
    <source>
        <dbReference type="Pfam" id="PF14842"/>
    </source>
</evidence>
<keyword evidence="7" id="KW-0283">Flagellar rotation</keyword>
<evidence type="ECO:0000256" key="6">
    <source>
        <dbReference type="ARBA" id="ARBA00022500"/>
    </source>
</evidence>
<evidence type="ECO:0000256" key="7">
    <source>
        <dbReference type="ARBA" id="ARBA00022779"/>
    </source>
</evidence>
<evidence type="ECO:0000256" key="3">
    <source>
        <dbReference type="ARBA" id="ARBA00010299"/>
    </source>
</evidence>
<evidence type="ECO:0000259" key="10">
    <source>
        <dbReference type="Pfam" id="PF01706"/>
    </source>
</evidence>
<gene>
    <name evidence="13" type="ORF">EDC14_101583</name>
</gene>
<feature type="domain" description="Flagellar motor switch protein FliG N-terminal" evidence="12">
    <location>
        <begin position="5"/>
        <end position="108"/>
    </location>
</feature>
<dbReference type="GO" id="GO:0071973">
    <property type="term" value="P:bacterial-type flagellum-dependent cell motility"/>
    <property type="evidence" value="ECO:0007669"/>
    <property type="project" value="InterPro"/>
</dbReference>
<dbReference type="Proteomes" id="UP000295008">
    <property type="component" value="Unassembled WGS sequence"/>
</dbReference>
<evidence type="ECO:0000256" key="5">
    <source>
        <dbReference type="ARBA" id="ARBA00022475"/>
    </source>
</evidence>
<dbReference type="InterPro" id="IPR032779">
    <property type="entry name" value="FliG_M"/>
</dbReference>
<accession>A0A4R1RL08</accession>
<dbReference type="FunFam" id="1.10.220.30:FF:000001">
    <property type="entry name" value="Flagellar motor switch protein FliG"/>
    <property type="match status" value="1"/>
</dbReference>
<dbReference type="AlphaFoldDB" id="A0A4R1RL08"/>
<keyword evidence="14" id="KW-1185">Reference proteome</keyword>
<dbReference type="InterPro" id="IPR000090">
    <property type="entry name" value="Flg_Motor_Flig"/>
</dbReference>
<organism evidence="13 14">
    <name type="scientific">Hydrogenispora ethanolica</name>
    <dbReference type="NCBI Taxonomy" id="1082276"/>
    <lineage>
        <taxon>Bacteria</taxon>
        <taxon>Bacillati</taxon>
        <taxon>Bacillota</taxon>
        <taxon>Hydrogenispora</taxon>
    </lineage>
</organism>
<evidence type="ECO:0000313" key="13">
    <source>
        <dbReference type="EMBL" id="TCL66540.1"/>
    </source>
</evidence>
<dbReference type="Gene3D" id="1.10.220.30">
    <property type="match status" value="3"/>
</dbReference>
<keyword evidence="5" id="KW-1003">Cell membrane</keyword>
<dbReference type="InterPro" id="IPR023087">
    <property type="entry name" value="Flg_Motor_Flig_C"/>
</dbReference>
<evidence type="ECO:0000256" key="8">
    <source>
        <dbReference type="ARBA" id="ARBA00023136"/>
    </source>
</evidence>
<dbReference type="InterPro" id="IPR028263">
    <property type="entry name" value="FliG_N"/>
</dbReference>
<evidence type="ECO:0000256" key="2">
    <source>
        <dbReference type="ARBA" id="ARBA00004413"/>
    </source>
</evidence>
<dbReference type="GO" id="GO:0009425">
    <property type="term" value="C:bacterial-type flagellum basal body"/>
    <property type="evidence" value="ECO:0007669"/>
    <property type="project" value="UniProtKB-SubCell"/>
</dbReference>
<dbReference type="InterPro" id="IPR011002">
    <property type="entry name" value="FliG_a-hlx"/>
</dbReference>
<dbReference type="Pfam" id="PF01706">
    <property type="entry name" value="FliG_C"/>
    <property type="match status" value="1"/>
</dbReference>
<evidence type="ECO:0000259" key="11">
    <source>
        <dbReference type="Pfam" id="PF14841"/>
    </source>
</evidence>
<dbReference type="PANTHER" id="PTHR30534:SF0">
    <property type="entry name" value="FLAGELLAR MOTOR SWITCH PROTEIN FLIG"/>
    <property type="match status" value="1"/>
</dbReference>
<comment type="similarity">
    <text evidence="3">Belongs to the FliG family.</text>
</comment>
<evidence type="ECO:0000256" key="1">
    <source>
        <dbReference type="ARBA" id="ARBA00004117"/>
    </source>
</evidence>
<keyword evidence="13" id="KW-0969">Cilium</keyword>
<dbReference type="SUPFAM" id="SSF48029">
    <property type="entry name" value="FliG"/>
    <property type="match status" value="2"/>
</dbReference>
<dbReference type="NCBIfam" id="TIGR00207">
    <property type="entry name" value="fliG"/>
    <property type="match status" value="1"/>
</dbReference>
<dbReference type="GO" id="GO:0006935">
    <property type="term" value="P:chemotaxis"/>
    <property type="evidence" value="ECO:0007669"/>
    <property type="project" value="UniProtKB-KW"/>
</dbReference>
<dbReference type="Pfam" id="PF14841">
    <property type="entry name" value="FliG_M"/>
    <property type="match status" value="1"/>
</dbReference>
<evidence type="ECO:0000256" key="9">
    <source>
        <dbReference type="ARBA" id="ARBA00023143"/>
    </source>
</evidence>
<evidence type="ECO:0000256" key="4">
    <source>
        <dbReference type="ARBA" id="ARBA00021870"/>
    </source>
</evidence>
<evidence type="ECO:0000313" key="14">
    <source>
        <dbReference type="Proteomes" id="UP000295008"/>
    </source>
</evidence>
<dbReference type="EMBL" id="SLUN01000015">
    <property type="protein sequence ID" value="TCL66540.1"/>
    <property type="molecule type" value="Genomic_DNA"/>
</dbReference>
<keyword evidence="8" id="KW-0472">Membrane</keyword>
<comment type="caution">
    <text evidence="13">The sequence shown here is derived from an EMBL/GenBank/DDBJ whole genome shotgun (WGS) entry which is preliminary data.</text>
</comment>
<dbReference type="GO" id="GO:0003774">
    <property type="term" value="F:cytoskeletal motor activity"/>
    <property type="evidence" value="ECO:0007669"/>
    <property type="project" value="InterPro"/>
</dbReference>
<feature type="domain" description="Flagellar motor switch protein FliG C-terminal" evidence="10">
    <location>
        <begin position="218"/>
        <end position="325"/>
    </location>
</feature>